<keyword evidence="1" id="KW-0472">Membrane</keyword>
<evidence type="ECO:0000313" key="2">
    <source>
        <dbReference type="EnsemblMetazoa" id="XP_028136886.1"/>
    </source>
</evidence>
<dbReference type="PANTHER" id="PTHR36692:SF2">
    <property type="entry name" value="GEO12064P1"/>
    <property type="match status" value="1"/>
</dbReference>
<dbReference type="GO" id="GO:0019991">
    <property type="term" value="P:septate junction assembly"/>
    <property type="evidence" value="ECO:0007669"/>
    <property type="project" value="InterPro"/>
</dbReference>
<dbReference type="Proteomes" id="UP001652700">
    <property type="component" value="Unplaced"/>
</dbReference>
<feature type="transmembrane region" description="Helical" evidence="1">
    <location>
        <begin position="96"/>
        <end position="116"/>
    </location>
</feature>
<dbReference type="GO" id="GO:0005886">
    <property type="term" value="C:plasma membrane"/>
    <property type="evidence" value="ECO:0007669"/>
    <property type="project" value="TreeGrafter"/>
</dbReference>
<proteinExistence type="predicted"/>
<dbReference type="RefSeq" id="XP_028136886.1">
    <property type="nucleotide sequence ID" value="XM_028281085.1"/>
</dbReference>
<dbReference type="EnsemblMetazoa" id="XM_028281085.2">
    <property type="protein sequence ID" value="XP_028136886.1"/>
    <property type="gene ID" value="LOC114331497"/>
</dbReference>
<dbReference type="OrthoDB" id="8187586at2759"/>
<dbReference type="PANTHER" id="PTHR36692">
    <property type="entry name" value="PROTEIN SNAKESKIN"/>
    <property type="match status" value="1"/>
</dbReference>
<feature type="transmembrane region" description="Helical" evidence="1">
    <location>
        <begin position="30"/>
        <end position="48"/>
    </location>
</feature>
<keyword evidence="1" id="KW-0812">Transmembrane</keyword>
<evidence type="ECO:0000313" key="4">
    <source>
        <dbReference type="RefSeq" id="XP_028136886.1"/>
    </source>
</evidence>
<feature type="transmembrane region" description="Helical" evidence="1">
    <location>
        <begin position="136"/>
        <end position="160"/>
    </location>
</feature>
<evidence type="ECO:0000313" key="5">
    <source>
        <dbReference type="RefSeq" id="XP_028136887.1"/>
    </source>
</evidence>
<organism evidence="5">
    <name type="scientific">Diabrotica virgifera virgifera</name>
    <name type="common">western corn rootworm</name>
    <dbReference type="NCBI Taxonomy" id="50390"/>
    <lineage>
        <taxon>Eukaryota</taxon>
        <taxon>Metazoa</taxon>
        <taxon>Ecdysozoa</taxon>
        <taxon>Arthropoda</taxon>
        <taxon>Hexapoda</taxon>
        <taxon>Insecta</taxon>
        <taxon>Pterygota</taxon>
        <taxon>Neoptera</taxon>
        <taxon>Endopterygota</taxon>
        <taxon>Coleoptera</taxon>
        <taxon>Polyphaga</taxon>
        <taxon>Cucujiformia</taxon>
        <taxon>Chrysomeloidea</taxon>
        <taxon>Chrysomelidae</taxon>
        <taxon>Galerucinae</taxon>
        <taxon>Diabroticina</taxon>
        <taxon>Diabroticites</taxon>
        <taxon>Diabrotica</taxon>
    </lineage>
</organism>
<sequence>MSSEVETKDDVREQQQKKPLKEALLQRWQLGIKLLELLICAACMGFIHDPALTSGLGKSHMVHVGIMYTAFTGYMVINCVLILGRWMGDSVPYKTVALFALVGASLFLITCILLTVDRFYLMKHYFYHPNMHLLTMMTTSIVFAFINVVVFSVDALFTYIRKEDFA</sequence>
<dbReference type="KEGG" id="dvv:114331497"/>
<reference evidence="2" key="2">
    <citation type="submission" date="2025-05" db="UniProtKB">
        <authorList>
            <consortium name="EnsemblMetazoa"/>
        </authorList>
    </citation>
    <scope>IDENTIFICATION</scope>
</reference>
<dbReference type="GeneID" id="114331497"/>
<protein>
    <submittedName>
        <fullName evidence="4 5">Uncharacterized protein LOC114331497</fullName>
    </submittedName>
</protein>
<gene>
    <name evidence="4 5" type="primary">LOC114331497</name>
</gene>
<name>A0A6P7FQ45_DIAVI</name>
<keyword evidence="1" id="KW-1133">Transmembrane helix</keyword>
<evidence type="ECO:0000313" key="3">
    <source>
        <dbReference type="Proteomes" id="UP001652700"/>
    </source>
</evidence>
<dbReference type="AlphaFoldDB" id="A0A6P7FQ45"/>
<evidence type="ECO:0000256" key="1">
    <source>
        <dbReference type="SAM" id="Phobius"/>
    </source>
</evidence>
<accession>A0A6P7FQ45</accession>
<dbReference type="RefSeq" id="XP_028136887.1">
    <property type="nucleotide sequence ID" value="XM_028281086.1"/>
</dbReference>
<keyword evidence="3" id="KW-1185">Reference proteome</keyword>
<reference evidence="4 5" key="1">
    <citation type="submission" date="2025-04" db="UniProtKB">
        <authorList>
            <consortium name="RefSeq"/>
        </authorList>
    </citation>
    <scope>IDENTIFICATION</scope>
    <source>
        <tissue evidence="4 5">Whole insect</tissue>
    </source>
</reference>
<dbReference type="InterPro" id="IPR038976">
    <property type="entry name" value="Ssk"/>
</dbReference>
<feature type="transmembrane region" description="Helical" evidence="1">
    <location>
        <begin position="60"/>
        <end position="84"/>
    </location>
</feature>